<name>A0A418CZS7_APHAT</name>
<comment type="caution">
    <text evidence="2">The sequence shown here is derived from an EMBL/GenBank/DDBJ whole genome shotgun (WGS) entry which is preliminary data.</text>
</comment>
<organism evidence="2 3">
    <name type="scientific">Aphanomyces astaci</name>
    <name type="common">Crayfish plague agent</name>
    <dbReference type="NCBI Taxonomy" id="112090"/>
    <lineage>
        <taxon>Eukaryota</taxon>
        <taxon>Sar</taxon>
        <taxon>Stramenopiles</taxon>
        <taxon>Oomycota</taxon>
        <taxon>Saprolegniomycetes</taxon>
        <taxon>Saprolegniales</taxon>
        <taxon>Verrucalvaceae</taxon>
        <taxon>Aphanomyces</taxon>
    </lineage>
</organism>
<feature type="transmembrane region" description="Helical" evidence="1">
    <location>
        <begin position="206"/>
        <end position="232"/>
    </location>
</feature>
<keyword evidence="1" id="KW-0472">Membrane</keyword>
<dbReference type="AlphaFoldDB" id="A0A418CZS7"/>
<proteinExistence type="predicted"/>
<evidence type="ECO:0000313" key="3">
    <source>
        <dbReference type="Proteomes" id="UP000285712"/>
    </source>
</evidence>
<dbReference type="Proteomes" id="UP000285712">
    <property type="component" value="Unassembled WGS sequence"/>
</dbReference>
<accession>A0A418CZS7</accession>
<dbReference type="EMBL" id="QUTG01004648">
    <property type="protein sequence ID" value="RHY87549.1"/>
    <property type="molecule type" value="Genomic_DNA"/>
</dbReference>
<feature type="transmembrane region" description="Helical" evidence="1">
    <location>
        <begin position="68"/>
        <end position="88"/>
    </location>
</feature>
<protein>
    <submittedName>
        <fullName evidence="2">Uncharacterized protein</fullName>
    </submittedName>
</protein>
<reference evidence="2 3" key="1">
    <citation type="submission" date="2018-08" db="EMBL/GenBank/DDBJ databases">
        <title>Aphanomyces genome sequencing and annotation.</title>
        <authorList>
            <person name="Minardi D."/>
            <person name="Oidtmann B."/>
            <person name="Van Der Giezen M."/>
            <person name="Studholme D.J."/>
        </authorList>
    </citation>
    <scope>NUCLEOTIDE SEQUENCE [LARGE SCALE GENOMIC DNA]</scope>
    <source>
        <strain evidence="2 3">Sv</strain>
    </source>
</reference>
<sequence length="235" mass="26368">MKMTIETSNQHCWSIKQTDIHFHMADKPTPTKSAVEPLAIATDTLHIDAPHATPVQASGRSAHYFRNCCIAFAAFIVLSVGGTMIWYMCSDPVEAFSEPPPAYNVSACQACSQLGYIDMRPSKYRRYNGVEDICPSSLFPGDNVEWLPMKPISSSCCCPLTVPSREASDYYYRIDYPYTFNATTSDNCTCKYKYSSKSDMGSTRGWTMVFAICGILIVIVVWWCMVGCHMMLCRK</sequence>
<keyword evidence="1" id="KW-0812">Transmembrane</keyword>
<dbReference type="VEuPathDB" id="FungiDB:H257_15283"/>
<evidence type="ECO:0000313" key="2">
    <source>
        <dbReference type="EMBL" id="RHY87549.1"/>
    </source>
</evidence>
<gene>
    <name evidence="2" type="ORF">DYB35_009315</name>
</gene>
<keyword evidence="1" id="KW-1133">Transmembrane helix</keyword>
<evidence type="ECO:0000256" key="1">
    <source>
        <dbReference type="SAM" id="Phobius"/>
    </source>
</evidence>